<protein>
    <submittedName>
        <fullName evidence="2">Uncharacterized protein</fullName>
    </submittedName>
</protein>
<feature type="compositionally biased region" description="Basic and acidic residues" evidence="1">
    <location>
        <begin position="50"/>
        <end position="60"/>
    </location>
</feature>
<evidence type="ECO:0000313" key="3">
    <source>
        <dbReference type="Proteomes" id="UP000822688"/>
    </source>
</evidence>
<comment type="caution">
    <text evidence="2">The sequence shown here is derived from an EMBL/GenBank/DDBJ whole genome shotgun (WGS) entry which is preliminary data.</text>
</comment>
<evidence type="ECO:0000313" key="2">
    <source>
        <dbReference type="EMBL" id="KAG0561009.1"/>
    </source>
</evidence>
<dbReference type="EMBL" id="CM026430">
    <property type="protein sequence ID" value="KAG0561009.1"/>
    <property type="molecule type" value="Genomic_DNA"/>
</dbReference>
<feature type="compositionally biased region" description="Polar residues" evidence="1">
    <location>
        <begin position="1"/>
        <end position="12"/>
    </location>
</feature>
<dbReference type="AlphaFoldDB" id="A0A8T0GRR0"/>
<gene>
    <name evidence="2" type="ORF">KC19_9G030200</name>
</gene>
<evidence type="ECO:0000256" key="1">
    <source>
        <dbReference type="SAM" id="MobiDB-lite"/>
    </source>
</evidence>
<keyword evidence="3" id="KW-1185">Reference proteome</keyword>
<reference evidence="2" key="1">
    <citation type="submission" date="2020-06" db="EMBL/GenBank/DDBJ databases">
        <title>WGS assembly of Ceratodon purpureus strain R40.</title>
        <authorList>
            <person name="Carey S.B."/>
            <person name="Jenkins J."/>
            <person name="Shu S."/>
            <person name="Lovell J.T."/>
            <person name="Sreedasyam A."/>
            <person name="Maumus F."/>
            <person name="Tiley G.P."/>
            <person name="Fernandez-Pozo N."/>
            <person name="Barry K."/>
            <person name="Chen C."/>
            <person name="Wang M."/>
            <person name="Lipzen A."/>
            <person name="Daum C."/>
            <person name="Saski C.A."/>
            <person name="Payton A.C."/>
            <person name="Mcbreen J.C."/>
            <person name="Conrad R.E."/>
            <person name="Kollar L.M."/>
            <person name="Olsson S."/>
            <person name="Huttunen S."/>
            <person name="Landis J.B."/>
            <person name="Wickett N.J."/>
            <person name="Johnson M.G."/>
            <person name="Rensing S.A."/>
            <person name="Grimwood J."/>
            <person name="Schmutz J."/>
            <person name="Mcdaniel S.F."/>
        </authorList>
    </citation>
    <scope>NUCLEOTIDE SEQUENCE</scope>
    <source>
        <strain evidence="2">R40</strain>
    </source>
</reference>
<name>A0A8T0GRR0_CERPU</name>
<organism evidence="2 3">
    <name type="scientific">Ceratodon purpureus</name>
    <name type="common">Fire moss</name>
    <name type="synonym">Dicranum purpureum</name>
    <dbReference type="NCBI Taxonomy" id="3225"/>
    <lineage>
        <taxon>Eukaryota</taxon>
        <taxon>Viridiplantae</taxon>
        <taxon>Streptophyta</taxon>
        <taxon>Embryophyta</taxon>
        <taxon>Bryophyta</taxon>
        <taxon>Bryophytina</taxon>
        <taxon>Bryopsida</taxon>
        <taxon>Dicranidae</taxon>
        <taxon>Pseudoditrichales</taxon>
        <taxon>Ditrichaceae</taxon>
        <taxon>Ceratodon</taxon>
    </lineage>
</organism>
<dbReference type="Proteomes" id="UP000822688">
    <property type="component" value="Chromosome 9"/>
</dbReference>
<feature type="region of interest" description="Disordered" evidence="1">
    <location>
        <begin position="1"/>
        <end position="105"/>
    </location>
</feature>
<sequence length="105" mass="11759">MQFVNPRTQASQGKLAAGPLQDSAPQHENSGALLDYPDNHLDWQDEEQTNDDHSKFDWTKRCASACMRASSRNEKQMPQLSSQAPHSEACMGHWGSPSARPKEKH</sequence>
<feature type="compositionally biased region" description="Polar residues" evidence="1">
    <location>
        <begin position="76"/>
        <end position="85"/>
    </location>
</feature>
<accession>A0A8T0GRR0</accession>
<proteinExistence type="predicted"/>